<dbReference type="Proteomes" id="UP000238430">
    <property type="component" value="Unassembled WGS sequence"/>
</dbReference>
<reference evidence="2 3" key="1">
    <citation type="submission" date="2018-03" db="EMBL/GenBank/DDBJ databases">
        <title>Mesoflavibacter sp. HG37 and Mesoflavibacter sp. HG96 sp.nov., two marine bacteria isolated from seawater of Western Pacific Ocean.</title>
        <authorList>
            <person name="Cheng H."/>
            <person name="Wu Y.-H."/>
            <person name="Guo L.-L."/>
            <person name="Xu X.-W."/>
        </authorList>
    </citation>
    <scope>NUCLEOTIDE SEQUENCE [LARGE SCALE GENOMIC DNA]</scope>
    <source>
        <strain evidence="2 3">KCTC 42117</strain>
    </source>
</reference>
<evidence type="ECO:0000313" key="3">
    <source>
        <dbReference type="Proteomes" id="UP000238430"/>
    </source>
</evidence>
<feature type="transmembrane region" description="Helical" evidence="1">
    <location>
        <begin position="168"/>
        <end position="191"/>
    </location>
</feature>
<feature type="transmembrane region" description="Helical" evidence="1">
    <location>
        <begin position="138"/>
        <end position="156"/>
    </location>
</feature>
<dbReference type="EMBL" id="PXOT01000027">
    <property type="protein sequence ID" value="PSG87160.1"/>
    <property type="molecule type" value="Genomic_DNA"/>
</dbReference>
<feature type="transmembrane region" description="Helical" evidence="1">
    <location>
        <begin position="111"/>
        <end position="132"/>
    </location>
</feature>
<keyword evidence="1" id="KW-0812">Transmembrane</keyword>
<gene>
    <name evidence="2" type="ORF">C7H61_13715</name>
</gene>
<keyword evidence="3" id="KW-1185">Reference proteome</keyword>
<keyword evidence="1" id="KW-1133">Transmembrane helix</keyword>
<sequence>MKLTKEEIQYIDNYLIKSKVKYWDVRVELLDHIASAVEEKIEEEGISFNEALLEVHQSFGNSTEVYGIYHGKLLKEGLYADNNGFKKFERQKQKSIGRKLRKAHWQELKNLMFTPKFLLEYTTFGIISYYGFNFYPKVSSTLVLGLLMLPLFFSALHSIKDKVSKRSLNITMSSGIIMLAWSLYNMVFQLFVMLNKDQDNKPYYILFITAILLYPIMRSSTNTYFKYYNKYRNIFSKLTN</sequence>
<dbReference type="AlphaFoldDB" id="A0A2T1N6Q7"/>
<protein>
    <submittedName>
        <fullName evidence="2">Uncharacterized protein</fullName>
    </submittedName>
</protein>
<accession>A0A2T1N6Q7</accession>
<name>A0A2T1N6Q7_9FLAO</name>
<dbReference type="OrthoDB" id="1188278at2"/>
<comment type="caution">
    <text evidence="2">The sequence shown here is derived from an EMBL/GenBank/DDBJ whole genome shotgun (WGS) entry which is preliminary data.</text>
</comment>
<keyword evidence="1" id="KW-0472">Membrane</keyword>
<evidence type="ECO:0000256" key="1">
    <source>
        <dbReference type="SAM" id="Phobius"/>
    </source>
</evidence>
<feature type="transmembrane region" description="Helical" evidence="1">
    <location>
        <begin position="203"/>
        <end position="225"/>
    </location>
</feature>
<evidence type="ECO:0000313" key="2">
    <source>
        <dbReference type="EMBL" id="PSG87160.1"/>
    </source>
</evidence>
<proteinExistence type="predicted"/>
<dbReference type="RefSeq" id="WP_106680693.1">
    <property type="nucleotide sequence ID" value="NZ_JACHWV010000002.1"/>
</dbReference>
<organism evidence="2 3">
    <name type="scientific">Mesoflavibacter zeaxanthinifaciens subsp. sabulilitoris</name>
    <dbReference type="NCBI Taxonomy" id="1520893"/>
    <lineage>
        <taxon>Bacteria</taxon>
        <taxon>Pseudomonadati</taxon>
        <taxon>Bacteroidota</taxon>
        <taxon>Flavobacteriia</taxon>
        <taxon>Flavobacteriales</taxon>
        <taxon>Flavobacteriaceae</taxon>
        <taxon>Mesoflavibacter</taxon>
    </lineage>
</organism>